<dbReference type="OrthoDB" id="4118423at2759"/>
<dbReference type="Proteomes" id="UP000027920">
    <property type="component" value="Unassembled WGS sequence"/>
</dbReference>
<reference evidence="1 2" key="1">
    <citation type="submission" date="2013-03" db="EMBL/GenBank/DDBJ databases">
        <title>The Genome Sequence of Exophiala aquamarina CBS 119918.</title>
        <authorList>
            <consortium name="The Broad Institute Genomics Platform"/>
            <person name="Cuomo C."/>
            <person name="de Hoog S."/>
            <person name="Gorbushina A."/>
            <person name="Walker B."/>
            <person name="Young S.K."/>
            <person name="Zeng Q."/>
            <person name="Gargeya S."/>
            <person name="Fitzgerald M."/>
            <person name="Haas B."/>
            <person name="Abouelleil A."/>
            <person name="Allen A.W."/>
            <person name="Alvarado L."/>
            <person name="Arachchi H.M."/>
            <person name="Berlin A.M."/>
            <person name="Chapman S.B."/>
            <person name="Gainer-Dewar J."/>
            <person name="Goldberg J."/>
            <person name="Griggs A."/>
            <person name="Gujja S."/>
            <person name="Hansen M."/>
            <person name="Howarth C."/>
            <person name="Imamovic A."/>
            <person name="Ireland A."/>
            <person name="Larimer J."/>
            <person name="McCowan C."/>
            <person name="Murphy C."/>
            <person name="Pearson M."/>
            <person name="Poon T.W."/>
            <person name="Priest M."/>
            <person name="Roberts A."/>
            <person name="Saif S."/>
            <person name="Shea T."/>
            <person name="Sisk P."/>
            <person name="Sykes S."/>
            <person name="Wortman J."/>
            <person name="Nusbaum C."/>
            <person name="Birren B."/>
        </authorList>
    </citation>
    <scope>NUCLEOTIDE SEQUENCE [LARGE SCALE GENOMIC DNA]</scope>
    <source>
        <strain evidence="1 2">CBS 119918</strain>
    </source>
</reference>
<keyword evidence="2" id="KW-1185">Reference proteome</keyword>
<organism evidence="1 2">
    <name type="scientific">Exophiala aquamarina CBS 119918</name>
    <dbReference type="NCBI Taxonomy" id="1182545"/>
    <lineage>
        <taxon>Eukaryota</taxon>
        <taxon>Fungi</taxon>
        <taxon>Dikarya</taxon>
        <taxon>Ascomycota</taxon>
        <taxon>Pezizomycotina</taxon>
        <taxon>Eurotiomycetes</taxon>
        <taxon>Chaetothyriomycetidae</taxon>
        <taxon>Chaetothyriales</taxon>
        <taxon>Herpotrichiellaceae</taxon>
        <taxon>Exophiala</taxon>
    </lineage>
</organism>
<dbReference type="VEuPathDB" id="FungiDB:A1O9_09134"/>
<name>A0A072P4Q3_9EURO</name>
<evidence type="ECO:0000313" key="1">
    <source>
        <dbReference type="EMBL" id="KEF54692.1"/>
    </source>
</evidence>
<protein>
    <recommendedName>
        <fullName evidence="3">Transcription factor domain-containing protein</fullName>
    </recommendedName>
</protein>
<evidence type="ECO:0000313" key="2">
    <source>
        <dbReference type="Proteomes" id="UP000027920"/>
    </source>
</evidence>
<dbReference type="GeneID" id="25284044"/>
<dbReference type="EMBL" id="AMGV01000009">
    <property type="protein sequence ID" value="KEF54692.1"/>
    <property type="molecule type" value="Genomic_DNA"/>
</dbReference>
<dbReference type="HOGENOM" id="CLU_1065714_0_0_1"/>
<gene>
    <name evidence="1" type="ORF">A1O9_09134</name>
</gene>
<dbReference type="RefSeq" id="XP_013257282.1">
    <property type="nucleotide sequence ID" value="XM_013401828.1"/>
</dbReference>
<comment type="caution">
    <text evidence="1">The sequence shown here is derived from an EMBL/GenBank/DDBJ whole genome shotgun (WGS) entry which is preliminary data.</text>
</comment>
<evidence type="ECO:0008006" key="3">
    <source>
        <dbReference type="Google" id="ProtNLM"/>
    </source>
</evidence>
<accession>A0A072P4Q3</accession>
<proteinExistence type="predicted"/>
<dbReference type="STRING" id="1182545.A0A072P4Q3"/>
<dbReference type="AlphaFoldDB" id="A0A072P4Q3"/>
<sequence>MKFDIFLTSRHCKETLRIITMIAISRRCGLPTSGLAAPVNSSTVLQDYEFVFEDQWRTRTEPDPTLFSPVYGGSAESTEDRFPCVETQHLYRLVEMMQDAINLWLQRDVSLRPPYTDVTLGLESLEARILCLPSAHDQSFPYSNDFIYESCRLTSVLMVRSVQTISNWKITAERESLLRPLREALKRTDLAGLWGNKLGLLYWVVLVFSCAAFGTPDYLLGHSILLMIHFELTYTKTDWHGALMPMIALKDIISFCDMRRC</sequence>